<sequence>MRMNLYKLLTSIIKPIFNILYKVEIKGNKNLPSQGAYIVASNHIHNFDPVLLACFLKEREIHYLGKKELFKYNFFAKIFDRVGVIPIDRNKNDINAIKKVLKLLKTGGVLGIFPQGTRVKSEEQDSAKAGLGMFSLKTNTPIIPVRIDGDYKLFSKLTINIFDIYEIPDQYKDVPNQENYMNISNEIMKIIKS</sequence>
<keyword evidence="5" id="KW-1185">Reference proteome</keyword>
<dbReference type="SUPFAM" id="SSF69593">
    <property type="entry name" value="Glycerol-3-phosphate (1)-acyltransferase"/>
    <property type="match status" value="1"/>
</dbReference>
<dbReference type="eggNOG" id="COG0204">
    <property type="taxonomic scope" value="Bacteria"/>
</dbReference>
<dbReference type="AlphaFoldDB" id="E3PRT3"/>
<dbReference type="SMART" id="SM00563">
    <property type="entry name" value="PlsC"/>
    <property type="match status" value="1"/>
</dbReference>
<evidence type="ECO:0000256" key="2">
    <source>
        <dbReference type="ARBA" id="ARBA00023315"/>
    </source>
</evidence>
<dbReference type="BioCyc" id="CSTI499177:GJE9-1519-MONOMER"/>
<evidence type="ECO:0000313" key="4">
    <source>
        <dbReference type="EMBL" id="CBH21587.1"/>
    </source>
</evidence>
<dbReference type="STRING" id="1511.CLOST_1467"/>
<dbReference type="Proteomes" id="UP000007041">
    <property type="component" value="Chromosome"/>
</dbReference>
<accession>E3PRT3</accession>
<proteinExistence type="predicted"/>
<organism evidence="4 5">
    <name type="scientific">Acetoanaerobium sticklandii (strain ATCC 12662 / DSM 519 / JCM 1433 / CCUG 9281 / NCIMB 10654 / HF)</name>
    <name type="common">Clostridium sticklandii</name>
    <dbReference type="NCBI Taxonomy" id="499177"/>
    <lineage>
        <taxon>Bacteria</taxon>
        <taxon>Bacillati</taxon>
        <taxon>Bacillota</taxon>
        <taxon>Clostridia</taxon>
        <taxon>Peptostreptococcales</taxon>
        <taxon>Filifactoraceae</taxon>
        <taxon>Acetoanaerobium</taxon>
    </lineage>
</organism>
<evidence type="ECO:0000259" key="3">
    <source>
        <dbReference type="SMART" id="SM00563"/>
    </source>
</evidence>
<dbReference type="CDD" id="cd07989">
    <property type="entry name" value="LPLAT_AGPAT-like"/>
    <property type="match status" value="1"/>
</dbReference>
<feature type="domain" description="Phospholipid/glycerol acyltransferase" evidence="3">
    <location>
        <begin position="37"/>
        <end position="150"/>
    </location>
</feature>
<dbReference type="KEGG" id="cst:CLOST_1467"/>
<evidence type="ECO:0000256" key="1">
    <source>
        <dbReference type="ARBA" id="ARBA00022679"/>
    </source>
</evidence>
<gene>
    <name evidence="4" type="ordered locus">CLOST_1467</name>
</gene>
<protein>
    <submittedName>
        <fullName evidence="4">Putative acyltransferase</fullName>
    </submittedName>
</protein>
<keyword evidence="1 4" id="KW-0808">Transferase</keyword>
<name>E3PRT3_ACESD</name>
<dbReference type="Pfam" id="PF01553">
    <property type="entry name" value="Acyltransferase"/>
    <property type="match status" value="1"/>
</dbReference>
<dbReference type="HOGENOM" id="CLU_027938_4_5_9"/>
<dbReference type="EMBL" id="FP565809">
    <property type="protein sequence ID" value="CBH21587.1"/>
    <property type="molecule type" value="Genomic_DNA"/>
</dbReference>
<dbReference type="PANTHER" id="PTHR10434">
    <property type="entry name" value="1-ACYL-SN-GLYCEROL-3-PHOSPHATE ACYLTRANSFERASE"/>
    <property type="match status" value="1"/>
</dbReference>
<dbReference type="PANTHER" id="PTHR10434:SF40">
    <property type="entry name" value="1-ACYL-SN-GLYCEROL-3-PHOSPHATE ACYLTRANSFERASE"/>
    <property type="match status" value="1"/>
</dbReference>
<reference evidence="5" key="1">
    <citation type="journal article" date="2010" name="BMC Genomics">
        <title>Clostridium sticklandii, a specialist in amino acid degradation:revisiting its metabolism through its genome sequence.</title>
        <authorList>
            <person name="Fonknechten N."/>
            <person name="Chaussonnerie S."/>
            <person name="Tricot S."/>
            <person name="Lajus A."/>
            <person name="Andreesen J.R."/>
            <person name="Perchat N."/>
            <person name="Pelletier E."/>
            <person name="Gouyvenoux M."/>
            <person name="Barbe V."/>
            <person name="Salanoubat M."/>
            <person name="Le Paslier D."/>
            <person name="Weissenbach J."/>
            <person name="Cohen G.N."/>
            <person name="Kreimeyer A."/>
        </authorList>
    </citation>
    <scope>NUCLEOTIDE SEQUENCE [LARGE SCALE GENOMIC DNA]</scope>
    <source>
        <strain evidence="5">ATCC 12662 / DSM 519 / JCM 1433 / CCUG 9281 / NCIMB 10654 / HF</strain>
    </source>
</reference>
<dbReference type="InterPro" id="IPR002123">
    <property type="entry name" value="Plipid/glycerol_acylTrfase"/>
</dbReference>
<dbReference type="GO" id="GO:0006654">
    <property type="term" value="P:phosphatidic acid biosynthetic process"/>
    <property type="evidence" value="ECO:0007669"/>
    <property type="project" value="TreeGrafter"/>
</dbReference>
<keyword evidence="2 4" id="KW-0012">Acyltransferase</keyword>
<evidence type="ECO:0000313" key="5">
    <source>
        <dbReference type="Proteomes" id="UP000007041"/>
    </source>
</evidence>
<dbReference type="GO" id="GO:0003841">
    <property type="term" value="F:1-acylglycerol-3-phosphate O-acyltransferase activity"/>
    <property type="evidence" value="ECO:0007669"/>
    <property type="project" value="TreeGrafter"/>
</dbReference>